<dbReference type="SUPFAM" id="SSF46785">
    <property type="entry name" value="Winged helix' DNA-binding domain"/>
    <property type="match status" value="1"/>
</dbReference>
<dbReference type="SUPFAM" id="SSF55804">
    <property type="entry name" value="Phoshotransferase/anion transport protein"/>
    <property type="match status" value="1"/>
</dbReference>
<dbReference type="GO" id="GO:0006355">
    <property type="term" value="P:regulation of DNA-templated transcription"/>
    <property type="evidence" value="ECO:0007669"/>
    <property type="project" value="InterPro"/>
</dbReference>
<dbReference type="InterPro" id="IPR016152">
    <property type="entry name" value="PTrfase/Anion_transptr"/>
</dbReference>
<dbReference type="Proteomes" id="UP000434223">
    <property type="component" value="Unassembled WGS sequence"/>
</dbReference>
<evidence type="ECO:0000313" key="6">
    <source>
        <dbReference type="EMBL" id="GKG98645.1"/>
    </source>
</evidence>
<dbReference type="Gene3D" id="1.10.1790.10">
    <property type="entry name" value="PRD domain"/>
    <property type="match status" value="2"/>
</dbReference>
<dbReference type="AlphaFoldDB" id="A0A174WWS3"/>
<accession>A0A174WWS3</accession>
<keyword evidence="4" id="KW-0804">Transcription</keyword>
<dbReference type="InterPro" id="IPR013196">
    <property type="entry name" value="HTH_11"/>
</dbReference>
<proteinExistence type="predicted"/>
<evidence type="ECO:0000256" key="3">
    <source>
        <dbReference type="ARBA" id="ARBA00023159"/>
    </source>
</evidence>
<gene>
    <name evidence="6" type="ORF">CE91St55_06270</name>
    <name evidence="7" type="ORF">GNE07_21780</name>
</gene>
<evidence type="ECO:0000256" key="1">
    <source>
        <dbReference type="ARBA" id="ARBA00022737"/>
    </source>
</evidence>
<keyword evidence="1" id="KW-0677">Repeat</keyword>
<feature type="domain" description="PRD" evidence="5">
    <location>
        <begin position="302"/>
        <end position="409"/>
    </location>
</feature>
<reference evidence="6" key="2">
    <citation type="submission" date="2022-01" db="EMBL/GenBank/DDBJ databases">
        <title>Novel bile acid biosynthetic pathways are enriched in the microbiome of centenarians.</title>
        <authorList>
            <person name="Sato Y."/>
            <person name="Atarashi K."/>
            <person name="Plichta R.D."/>
            <person name="Arai Y."/>
            <person name="Sasajima S."/>
            <person name="Kearney M.S."/>
            <person name="Suda W."/>
            <person name="Takeshita K."/>
            <person name="Sasaki T."/>
            <person name="Okamoto S."/>
            <person name="Skelly N.A."/>
            <person name="Okamura Y."/>
            <person name="Vlamakis H."/>
            <person name="Li Y."/>
            <person name="Tanoue T."/>
            <person name="Takei H."/>
            <person name="Nittono H."/>
            <person name="Narushima S."/>
            <person name="Irie J."/>
            <person name="Itoh H."/>
            <person name="Moriya K."/>
            <person name="Sugiura Y."/>
            <person name="Suematsu M."/>
            <person name="Moritoki N."/>
            <person name="Shibata S."/>
            <person name="Littman R.D."/>
            <person name="Fischbach A.M."/>
            <person name="Uwamino Y."/>
            <person name="Inoue T."/>
            <person name="Honda A."/>
            <person name="Hattori M."/>
            <person name="Murai T."/>
            <person name="Xavier J.R."/>
            <person name="Hirose N."/>
            <person name="Honda K."/>
        </authorList>
    </citation>
    <scope>NUCLEOTIDE SEQUENCE</scope>
    <source>
        <strain evidence="6">CE91-St55</strain>
    </source>
</reference>
<keyword evidence="3" id="KW-0010">Activator</keyword>
<evidence type="ECO:0000313" key="8">
    <source>
        <dbReference type="Proteomes" id="UP000434223"/>
    </source>
</evidence>
<protein>
    <submittedName>
        <fullName evidence="7">PRD domain-containing protein</fullName>
    </submittedName>
</protein>
<dbReference type="InterPro" id="IPR036388">
    <property type="entry name" value="WH-like_DNA-bd_sf"/>
</dbReference>
<comment type="caution">
    <text evidence="7">The sequence shown here is derived from an EMBL/GenBank/DDBJ whole genome shotgun (WGS) entry which is preliminary data.</text>
</comment>
<dbReference type="InterPro" id="IPR036634">
    <property type="entry name" value="PRD_sf"/>
</dbReference>
<dbReference type="Pfam" id="PF05043">
    <property type="entry name" value="Mga"/>
    <property type="match status" value="1"/>
</dbReference>
<dbReference type="EMBL" id="WNME01000017">
    <property type="protein sequence ID" value="MUB65658.1"/>
    <property type="molecule type" value="Genomic_DNA"/>
</dbReference>
<dbReference type="EMBL" id="BQNJ01000001">
    <property type="protein sequence ID" value="GKG98645.1"/>
    <property type="molecule type" value="Genomic_DNA"/>
</dbReference>
<dbReference type="InterPro" id="IPR007737">
    <property type="entry name" value="Mga_HTH"/>
</dbReference>
<keyword evidence="2" id="KW-0805">Transcription regulation</keyword>
<evidence type="ECO:0000313" key="7">
    <source>
        <dbReference type="EMBL" id="MUB65658.1"/>
    </source>
</evidence>
<dbReference type="InterPro" id="IPR011608">
    <property type="entry name" value="PRD"/>
</dbReference>
<dbReference type="InterPro" id="IPR036390">
    <property type="entry name" value="WH_DNA-bd_sf"/>
</dbReference>
<dbReference type="Gene3D" id="3.40.930.10">
    <property type="entry name" value="Mannitol-specific EII, Chain A"/>
    <property type="match status" value="1"/>
</dbReference>
<dbReference type="Proteomes" id="UP001055091">
    <property type="component" value="Unassembled WGS sequence"/>
</dbReference>
<dbReference type="OrthoDB" id="3175596at2"/>
<dbReference type="InterPro" id="IPR050661">
    <property type="entry name" value="BglG_antiterminators"/>
</dbReference>
<evidence type="ECO:0000259" key="5">
    <source>
        <dbReference type="PROSITE" id="PS51372"/>
    </source>
</evidence>
<name>A0A174WWS3_9FIRM</name>
<dbReference type="Gene3D" id="1.10.10.10">
    <property type="entry name" value="Winged helix-like DNA-binding domain superfamily/Winged helix DNA-binding domain"/>
    <property type="match status" value="1"/>
</dbReference>
<dbReference type="SUPFAM" id="SSF63520">
    <property type="entry name" value="PTS-regulatory domain, PRD"/>
    <property type="match status" value="2"/>
</dbReference>
<dbReference type="PANTHER" id="PTHR30185">
    <property type="entry name" value="CRYPTIC BETA-GLUCOSIDE BGL OPERON ANTITERMINATOR"/>
    <property type="match status" value="1"/>
</dbReference>
<dbReference type="Pfam" id="PF08279">
    <property type="entry name" value="HTH_11"/>
    <property type="match status" value="1"/>
</dbReference>
<evidence type="ECO:0000256" key="4">
    <source>
        <dbReference type="ARBA" id="ARBA00023163"/>
    </source>
</evidence>
<dbReference type="PROSITE" id="PS51372">
    <property type="entry name" value="PRD_2"/>
    <property type="match status" value="2"/>
</dbReference>
<organism evidence="7 8">
    <name type="scientific">Hungatella hathewayi</name>
    <dbReference type="NCBI Taxonomy" id="154046"/>
    <lineage>
        <taxon>Bacteria</taxon>
        <taxon>Bacillati</taxon>
        <taxon>Bacillota</taxon>
        <taxon>Clostridia</taxon>
        <taxon>Lachnospirales</taxon>
        <taxon>Lachnospiraceae</taxon>
        <taxon>Hungatella</taxon>
    </lineage>
</organism>
<evidence type="ECO:0000256" key="2">
    <source>
        <dbReference type="ARBA" id="ARBA00023015"/>
    </source>
</evidence>
<dbReference type="Pfam" id="PF00874">
    <property type="entry name" value="PRD"/>
    <property type="match status" value="2"/>
</dbReference>
<feature type="domain" description="PRD" evidence="5">
    <location>
        <begin position="193"/>
        <end position="298"/>
    </location>
</feature>
<sequence length="648" mass="74618">MVEARTRYVIMIKTMLGRKTYVTSAALAEAAGVSVRTVKYDLKELQSFLKEYGVEIESKRSYGYRLLVGDGSDMEGLSKALRANLRKHKGEVFRYNFQRVIYIINKLLIGKPYYKAEELMDTFYISRSTLTQDLNRARTLLAKFRLEIDVNLRRGIGVTGDELDKRLCIAEYFFRYDDKLQVMVQRRADGGKYDWDAQRDTLVRIVWEACRANKIRLSPFLAVDLASHMYVSVLRMKAGCGIGELPGHTMTVEYVRERYAAGEVADQLEKLYSVSISEKEREYFALHILSKKMPDSGPVGSGEHATLKQCVTEIMREVKDNFELDFTNDPVFLDFLYSSIEPMVLRLRTHLIVRNPLLFENLRRYLFATKVAHSASGIIEKLFGVQMDNNEFAYLVPAFNMIISTHEKRKKFKIGFCGDLGLSEALIYYNELSESLPRDGYELVWLDRYHNTGYLNQLQYLIYVSDYRLPSELPYYEIQDGDSTSEVCSAIAEYKLEQVQIEQYLKPEFGIFGLEGKSREEVMENLYRCLAARGLIATELDWKNAFRANEVGNGIAHIQDLGRILKNAGCYVCILKTPILWEQDIIKVLVMIKTKRDGDKNLSLLCRIVSNWASSPEKVEHFLKSQSYDVFCGDIKSECLNICFHSII</sequence>
<reference evidence="7 8" key="1">
    <citation type="submission" date="2019-09" db="EMBL/GenBank/DDBJ databases">
        <title>Draft genome sequencing of Hungatella hathewayi 123Y-2.</title>
        <authorList>
            <person name="Lv Q."/>
            <person name="Li S."/>
        </authorList>
    </citation>
    <scope>NUCLEOTIDE SEQUENCE [LARGE SCALE GENOMIC DNA]</scope>
    <source>
        <strain evidence="7 8">123Y-2</strain>
    </source>
</reference>
<dbReference type="PANTHER" id="PTHR30185:SF13">
    <property type="entry name" value="LICABCH OPERON REGULATOR-RELATED"/>
    <property type="match status" value="1"/>
</dbReference>